<dbReference type="AlphaFoldDB" id="A0AAV1SVN2"/>
<evidence type="ECO:0000256" key="1">
    <source>
        <dbReference type="ARBA" id="ARBA00004141"/>
    </source>
</evidence>
<keyword evidence="9" id="KW-1185">Reference proteome</keyword>
<organism evidence="8 9">
    <name type="scientific">Dovyalis caffra</name>
    <dbReference type="NCBI Taxonomy" id="77055"/>
    <lineage>
        <taxon>Eukaryota</taxon>
        <taxon>Viridiplantae</taxon>
        <taxon>Streptophyta</taxon>
        <taxon>Embryophyta</taxon>
        <taxon>Tracheophyta</taxon>
        <taxon>Spermatophyta</taxon>
        <taxon>Magnoliopsida</taxon>
        <taxon>eudicotyledons</taxon>
        <taxon>Gunneridae</taxon>
        <taxon>Pentapetalae</taxon>
        <taxon>rosids</taxon>
        <taxon>fabids</taxon>
        <taxon>Malpighiales</taxon>
        <taxon>Salicaceae</taxon>
        <taxon>Flacourtieae</taxon>
        <taxon>Dovyalis</taxon>
    </lineage>
</organism>
<proteinExistence type="inferred from homology"/>
<sequence length="315" mass="35078">MGSSNEARGGLVDRSSGHVDDIFIDWFPLCVKELMAGGAAGAIAKTAVAPLERTKILLQARTEGFYSIGVYQSMKKILNHEGIRGLYKGNTATIIRIVPYSALHYTTYEHYRSWILQNYPTFGTGPLIDLVAGAASGGTAILCTYPLDLARTKLAYQVVDRKQIFTNGFRSCIHSRPAYDGLQDVFRKVYKEGGIRAFYRGIGPTLVGILPPYTGLKFYTYELLKTEVTEQRQNSIGLYLTFGAFAGVFGSTCTYPLEVVRRRMQVDYLQQGEARYSSTIQGLTSIIRNQGWRQLYAGLSLNYMKVISWNSFATA</sequence>
<dbReference type="PRINTS" id="PR00926">
    <property type="entry name" value="MITOCARRIER"/>
</dbReference>
<evidence type="ECO:0000256" key="7">
    <source>
        <dbReference type="RuleBase" id="RU000488"/>
    </source>
</evidence>
<accession>A0AAV1SVN2</accession>
<dbReference type="PANTHER" id="PTHR24089">
    <property type="entry name" value="SOLUTE CARRIER FAMILY 25"/>
    <property type="match status" value="1"/>
</dbReference>
<dbReference type="Proteomes" id="UP001314170">
    <property type="component" value="Unassembled WGS sequence"/>
</dbReference>
<dbReference type="EMBL" id="CAWUPB010001197">
    <property type="protein sequence ID" value="CAK7356883.1"/>
    <property type="molecule type" value="Genomic_DNA"/>
</dbReference>
<evidence type="ECO:0008006" key="10">
    <source>
        <dbReference type="Google" id="ProtNLM"/>
    </source>
</evidence>
<keyword evidence="4" id="KW-0677">Repeat</keyword>
<dbReference type="SUPFAM" id="SSF103506">
    <property type="entry name" value="Mitochondrial carrier"/>
    <property type="match status" value="1"/>
</dbReference>
<dbReference type="Gene3D" id="1.50.40.10">
    <property type="entry name" value="Mitochondrial carrier domain"/>
    <property type="match status" value="1"/>
</dbReference>
<dbReference type="InterPro" id="IPR002067">
    <property type="entry name" value="MCP"/>
</dbReference>
<dbReference type="InterPro" id="IPR023395">
    <property type="entry name" value="MCP_dom_sf"/>
</dbReference>
<feature type="repeat" description="Solcar" evidence="6">
    <location>
        <begin position="124"/>
        <end position="227"/>
    </location>
</feature>
<comment type="caution">
    <text evidence="8">The sequence shown here is derived from an EMBL/GenBank/DDBJ whole genome shotgun (WGS) entry which is preliminary data.</text>
</comment>
<keyword evidence="5 6" id="KW-0472">Membrane</keyword>
<dbReference type="PROSITE" id="PS50920">
    <property type="entry name" value="SOLCAR"/>
    <property type="match status" value="3"/>
</dbReference>
<name>A0AAV1SVN2_9ROSI</name>
<feature type="repeat" description="Solcar" evidence="6">
    <location>
        <begin position="28"/>
        <end position="114"/>
    </location>
</feature>
<evidence type="ECO:0000256" key="4">
    <source>
        <dbReference type="ARBA" id="ARBA00022737"/>
    </source>
</evidence>
<gene>
    <name evidence="8" type="ORF">DCAF_LOCUS27164</name>
</gene>
<dbReference type="Pfam" id="PF00153">
    <property type="entry name" value="Mito_carr"/>
    <property type="match status" value="3"/>
</dbReference>
<feature type="repeat" description="Solcar" evidence="6">
    <location>
        <begin position="234"/>
        <end position="315"/>
    </location>
</feature>
<evidence type="ECO:0000313" key="8">
    <source>
        <dbReference type="EMBL" id="CAK7356883.1"/>
    </source>
</evidence>
<dbReference type="GO" id="GO:0016020">
    <property type="term" value="C:membrane"/>
    <property type="evidence" value="ECO:0007669"/>
    <property type="project" value="UniProtKB-SubCell"/>
</dbReference>
<evidence type="ECO:0000256" key="2">
    <source>
        <dbReference type="ARBA" id="ARBA00022448"/>
    </source>
</evidence>
<evidence type="ECO:0000256" key="6">
    <source>
        <dbReference type="PROSITE-ProRule" id="PRU00282"/>
    </source>
</evidence>
<evidence type="ECO:0000256" key="5">
    <source>
        <dbReference type="ARBA" id="ARBA00023136"/>
    </source>
</evidence>
<protein>
    <recommendedName>
        <fullName evidence="10">Mitochondrial carrier protein</fullName>
    </recommendedName>
</protein>
<evidence type="ECO:0000313" key="9">
    <source>
        <dbReference type="Proteomes" id="UP001314170"/>
    </source>
</evidence>
<keyword evidence="3 6" id="KW-0812">Transmembrane</keyword>
<comment type="subcellular location">
    <subcellularLocation>
        <location evidence="1">Membrane</location>
        <topology evidence="1">Multi-pass membrane protein</topology>
    </subcellularLocation>
</comment>
<evidence type="ECO:0000256" key="3">
    <source>
        <dbReference type="ARBA" id="ARBA00022692"/>
    </source>
</evidence>
<dbReference type="GO" id="GO:0055085">
    <property type="term" value="P:transmembrane transport"/>
    <property type="evidence" value="ECO:0007669"/>
    <property type="project" value="InterPro"/>
</dbReference>
<comment type="similarity">
    <text evidence="7">Belongs to the mitochondrial carrier (TC 2.A.29) family.</text>
</comment>
<dbReference type="InterPro" id="IPR018108">
    <property type="entry name" value="MCP_transmembrane"/>
</dbReference>
<keyword evidence="2 7" id="KW-0813">Transport</keyword>
<reference evidence="8 9" key="1">
    <citation type="submission" date="2024-01" db="EMBL/GenBank/DDBJ databases">
        <authorList>
            <person name="Waweru B."/>
        </authorList>
    </citation>
    <scope>NUCLEOTIDE SEQUENCE [LARGE SCALE GENOMIC DNA]</scope>
</reference>